<evidence type="ECO:0000259" key="4">
    <source>
        <dbReference type="PROSITE" id="PS50887"/>
    </source>
</evidence>
<dbReference type="SUPFAM" id="SSF55073">
    <property type="entry name" value="Nucleotide cyclase"/>
    <property type="match status" value="1"/>
</dbReference>
<evidence type="ECO:0000256" key="1">
    <source>
        <dbReference type="ARBA" id="ARBA00012528"/>
    </source>
</evidence>
<gene>
    <name evidence="5" type="ORF">HUE87_08125</name>
</gene>
<dbReference type="InterPro" id="IPR000160">
    <property type="entry name" value="GGDEF_dom"/>
</dbReference>
<dbReference type="SMART" id="SM00267">
    <property type="entry name" value="GGDEF"/>
    <property type="match status" value="1"/>
</dbReference>
<dbReference type="GO" id="GO:0005886">
    <property type="term" value="C:plasma membrane"/>
    <property type="evidence" value="ECO:0007669"/>
    <property type="project" value="TreeGrafter"/>
</dbReference>
<dbReference type="PANTHER" id="PTHR45138:SF9">
    <property type="entry name" value="DIGUANYLATE CYCLASE DGCM-RELATED"/>
    <property type="match status" value="1"/>
</dbReference>
<keyword evidence="6" id="KW-1185">Reference proteome</keyword>
<sequence length="304" mass="34460">MQKEELKSLAKEMYDNLIVSIDEQDSASVEQLVNYLGTATEAISNIDGSDITTLEYAKLTFHNAYKEIAAEGLKQYQSTNGKFLEISQEQSTILDQYLVKDIDLPDVTKKFYEIQKQMSDEIEKANEIIINLSNQVKTLETKSSIDSLTKVYNRSALSVYLETLCEEGNSNYEVHMLIMDLDDFKLVNDTYGHIAGDKILIFISNILKRTLRDGDKIFRYGGEEFIIILNRIDAKRCMSITNRILELVRANNLIYKGKTINVTGSIGTTMFKTGDTPDSLIERADRALYIAKNNGKNQVQTVLD</sequence>
<dbReference type="KEGG" id="smas:HUE87_08125"/>
<dbReference type="InterPro" id="IPR029787">
    <property type="entry name" value="Nucleotide_cyclase"/>
</dbReference>
<evidence type="ECO:0000313" key="6">
    <source>
        <dbReference type="Proteomes" id="UP000593836"/>
    </source>
</evidence>
<dbReference type="Pfam" id="PF00990">
    <property type="entry name" value="GGDEF"/>
    <property type="match status" value="1"/>
</dbReference>
<name>A0A7S7RP07_9BACT</name>
<dbReference type="NCBIfam" id="TIGR00254">
    <property type="entry name" value="GGDEF"/>
    <property type="match status" value="1"/>
</dbReference>
<dbReference type="Proteomes" id="UP000593836">
    <property type="component" value="Chromosome"/>
</dbReference>
<dbReference type="CDD" id="cd01949">
    <property type="entry name" value="GGDEF"/>
    <property type="match status" value="1"/>
</dbReference>
<evidence type="ECO:0000256" key="3">
    <source>
        <dbReference type="SAM" id="Coils"/>
    </source>
</evidence>
<dbReference type="InterPro" id="IPR043128">
    <property type="entry name" value="Rev_trsase/Diguanyl_cyclase"/>
</dbReference>
<dbReference type="PANTHER" id="PTHR45138">
    <property type="entry name" value="REGULATORY COMPONENTS OF SENSORY TRANSDUCTION SYSTEM"/>
    <property type="match status" value="1"/>
</dbReference>
<dbReference type="Gene3D" id="3.30.70.270">
    <property type="match status" value="1"/>
</dbReference>
<accession>A0A7S7RP07</accession>
<protein>
    <recommendedName>
        <fullName evidence="1">diguanylate cyclase</fullName>
        <ecNumber evidence="1">2.7.7.65</ecNumber>
    </recommendedName>
</protein>
<dbReference type="AlphaFoldDB" id="A0A7S7RP07"/>
<dbReference type="GO" id="GO:1902201">
    <property type="term" value="P:negative regulation of bacterial-type flagellum-dependent cell motility"/>
    <property type="evidence" value="ECO:0007669"/>
    <property type="project" value="TreeGrafter"/>
</dbReference>
<comment type="catalytic activity">
    <reaction evidence="2">
        <text>2 GTP = 3',3'-c-di-GMP + 2 diphosphate</text>
        <dbReference type="Rhea" id="RHEA:24898"/>
        <dbReference type="ChEBI" id="CHEBI:33019"/>
        <dbReference type="ChEBI" id="CHEBI:37565"/>
        <dbReference type="ChEBI" id="CHEBI:58805"/>
        <dbReference type="EC" id="2.7.7.65"/>
    </reaction>
</comment>
<keyword evidence="3" id="KW-0175">Coiled coil</keyword>
<dbReference type="FunFam" id="3.30.70.270:FF:000001">
    <property type="entry name" value="Diguanylate cyclase domain protein"/>
    <property type="match status" value="1"/>
</dbReference>
<feature type="coiled-coil region" evidence="3">
    <location>
        <begin position="115"/>
        <end position="142"/>
    </location>
</feature>
<evidence type="ECO:0000256" key="2">
    <source>
        <dbReference type="ARBA" id="ARBA00034247"/>
    </source>
</evidence>
<reference evidence="5 6" key="1">
    <citation type="submission" date="2020-05" db="EMBL/GenBank/DDBJ databases">
        <title>Sulfurimonas marisnigri, sp. nov., and Sulfurimonas baltica, sp. nov., manganese oxide reducing chemolithoautotrophs of the class Epsilonproteobacteria isolated from the pelagic redoxclines of the Black and Baltic Seas and emended description of the genus Sulfurimonas.</title>
        <authorList>
            <person name="Henkel J.V."/>
            <person name="Laudan C."/>
            <person name="Werner J."/>
            <person name="Neu T."/>
            <person name="Plewe S."/>
            <person name="Sproer C."/>
            <person name="Bunk B."/>
            <person name="Schulz-Vogt H.N."/>
        </authorList>
    </citation>
    <scope>NUCLEOTIDE SEQUENCE [LARGE SCALE GENOMIC DNA]</scope>
    <source>
        <strain evidence="5 6">SoZ1</strain>
    </source>
</reference>
<dbReference type="GO" id="GO:0052621">
    <property type="term" value="F:diguanylate cyclase activity"/>
    <property type="evidence" value="ECO:0007669"/>
    <property type="project" value="UniProtKB-EC"/>
</dbReference>
<dbReference type="GO" id="GO:0043709">
    <property type="term" value="P:cell adhesion involved in single-species biofilm formation"/>
    <property type="evidence" value="ECO:0007669"/>
    <property type="project" value="TreeGrafter"/>
</dbReference>
<dbReference type="EMBL" id="CP054493">
    <property type="protein sequence ID" value="QOY53862.1"/>
    <property type="molecule type" value="Genomic_DNA"/>
</dbReference>
<feature type="domain" description="GGDEF" evidence="4">
    <location>
        <begin position="172"/>
        <end position="304"/>
    </location>
</feature>
<dbReference type="RefSeq" id="WP_194365697.1">
    <property type="nucleotide sequence ID" value="NZ_CP054493.1"/>
</dbReference>
<organism evidence="5 6">
    <name type="scientific">Candidatus Sulfurimonas marisnigri</name>
    <dbReference type="NCBI Taxonomy" id="2740405"/>
    <lineage>
        <taxon>Bacteria</taxon>
        <taxon>Pseudomonadati</taxon>
        <taxon>Campylobacterota</taxon>
        <taxon>Epsilonproteobacteria</taxon>
        <taxon>Campylobacterales</taxon>
        <taxon>Sulfurimonadaceae</taxon>
        <taxon>Sulfurimonas</taxon>
    </lineage>
</organism>
<dbReference type="PROSITE" id="PS50887">
    <property type="entry name" value="GGDEF"/>
    <property type="match status" value="1"/>
</dbReference>
<evidence type="ECO:0000313" key="5">
    <source>
        <dbReference type="EMBL" id="QOY53862.1"/>
    </source>
</evidence>
<dbReference type="EC" id="2.7.7.65" evidence="1"/>
<dbReference type="InterPro" id="IPR050469">
    <property type="entry name" value="Diguanylate_Cyclase"/>
</dbReference>
<proteinExistence type="predicted"/>